<organism evidence="1 2">
    <name type="scientific">Actinomyces bovis</name>
    <dbReference type="NCBI Taxonomy" id="1658"/>
    <lineage>
        <taxon>Bacteria</taxon>
        <taxon>Bacillati</taxon>
        <taxon>Actinomycetota</taxon>
        <taxon>Actinomycetes</taxon>
        <taxon>Actinomycetales</taxon>
        <taxon>Actinomycetaceae</taxon>
        <taxon>Actinomyces</taxon>
    </lineage>
</organism>
<evidence type="ECO:0000313" key="2">
    <source>
        <dbReference type="Proteomes" id="UP000250006"/>
    </source>
</evidence>
<comment type="caution">
    <text evidence="1">The sequence shown here is derived from an EMBL/GenBank/DDBJ whole genome shotgun (WGS) entry which is preliminary data.</text>
</comment>
<accession>A0ABY1VP97</accession>
<protein>
    <submittedName>
        <fullName evidence="1">Uncharacterized protein</fullName>
    </submittedName>
</protein>
<evidence type="ECO:0000313" key="1">
    <source>
        <dbReference type="EMBL" id="SPT53618.1"/>
    </source>
</evidence>
<reference evidence="1 2" key="1">
    <citation type="submission" date="2018-06" db="EMBL/GenBank/DDBJ databases">
        <authorList>
            <consortium name="Pathogen Informatics"/>
            <person name="Doyle S."/>
        </authorList>
    </citation>
    <scope>NUCLEOTIDE SEQUENCE [LARGE SCALE GENOMIC DNA]</scope>
    <source>
        <strain evidence="1 2">NCTC11535</strain>
    </source>
</reference>
<proteinExistence type="predicted"/>
<sequence>MCVLLKLVALTGSYPKAKLPHSHHYQAKQ</sequence>
<gene>
    <name evidence="1" type="ORF">NCTC11535_01289</name>
</gene>
<name>A0ABY1VP97_9ACTO</name>
<dbReference type="Proteomes" id="UP000250006">
    <property type="component" value="Unassembled WGS sequence"/>
</dbReference>
<keyword evidence="2" id="KW-1185">Reference proteome</keyword>
<dbReference type="EMBL" id="UAPQ01000007">
    <property type="protein sequence ID" value="SPT53618.1"/>
    <property type="molecule type" value="Genomic_DNA"/>
</dbReference>